<organism evidence="2 3">
    <name type="scientific">Sphingomonas immobilis</name>
    <dbReference type="NCBI Taxonomy" id="3063997"/>
    <lineage>
        <taxon>Bacteria</taxon>
        <taxon>Pseudomonadati</taxon>
        <taxon>Pseudomonadota</taxon>
        <taxon>Alphaproteobacteria</taxon>
        <taxon>Sphingomonadales</taxon>
        <taxon>Sphingomonadaceae</taxon>
        <taxon>Sphingomonas</taxon>
    </lineage>
</organism>
<reference evidence="2" key="1">
    <citation type="submission" date="2023-07" db="EMBL/GenBank/DDBJ databases">
        <authorList>
            <person name="Kim M.K."/>
        </authorList>
    </citation>
    <scope>NUCLEOTIDE SEQUENCE</scope>
    <source>
        <strain evidence="2">CA1-15</strain>
    </source>
</reference>
<sequence>MPGTRTNPLRRLLVGRVQGVLNNRASGETPVVRSAHALYPPDSVIWRVHGDVTTMMIGGVTALLLQMLHPAALAGVWDHSTFRSDMLGRLRRTARFIAVTTYGERAAAEAAIEKVRSVHLGVNGVLPDGTPYAASDPKLLAWVHVCEVIGFLDAWIRYGERGMSLADQDTYVAQAGLVATALGCDPVPQTRAEAEALVAAFRPALTANARTREVARMVLTQPAPSLGFAPVQRMLMHAAVDLMPPWAKDLHGLHPSAIEVPVVRAGTMAIAQSLQWAFAGRATPRD</sequence>
<dbReference type="PANTHER" id="PTHR36151:SF3">
    <property type="entry name" value="ER-BOUND OXYGENASE MPAB_MPAB'_RUBBER OXYGENASE CATALYTIC DOMAIN-CONTAINING PROTEIN"/>
    <property type="match status" value="1"/>
</dbReference>
<dbReference type="PANTHER" id="PTHR36151">
    <property type="entry name" value="BLR2777 PROTEIN"/>
    <property type="match status" value="1"/>
</dbReference>
<accession>A0ABT9A1F1</accession>
<evidence type="ECO:0000313" key="2">
    <source>
        <dbReference type="EMBL" id="MDO7843643.1"/>
    </source>
</evidence>
<dbReference type="EC" id="1.-.-.-" evidence="2"/>
<name>A0ABT9A1F1_9SPHN</name>
<protein>
    <submittedName>
        <fullName evidence="2">Oxygenase MpaB family protein</fullName>
        <ecNumber evidence="2">1.-.-.-</ecNumber>
    </submittedName>
</protein>
<evidence type="ECO:0000313" key="3">
    <source>
        <dbReference type="Proteomes" id="UP001176468"/>
    </source>
</evidence>
<comment type="caution">
    <text evidence="2">The sequence shown here is derived from an EMBL/GenBank/DDBJ whole genome shotgun (WGS) entry which is preliminary data.</text>
</comment>
<dbReference type="InterPro" id="IPR018713">
    <property type="entry name" value="MPAB/Lcp_cat_dom"/>
</dbReference>
<keyword evidence="3" id="KW-1185">Reference proteome</keyword>
<evidence type="ECO:0000259" key="1">
    <source>
        <dbReference type="Pfam" id="PF09995"/>
    </source>
</evidence>
<dbReference type="EMBL" id="JAUQSZ010000010">
    <property type="protein sequence ID" value="MDO7843643.1"/>
    <property type="molecule type" value="Genomic_DNA"/>
</dbReference>
<gene>
    <name evidence="2" type="ORF">Q5H94_15015</name>
</gene>
<feature type="domain" description="ER-bound oxygenase mpaB/mpaB'/Rubber oxygenase catalytic" evidence="1">
    <location>
        <begin position="46"/>
        <end position="259"/>
    </location>
</feature>
<proteinExistence type="predicted"/>
<dbReference type="GO" id="GO:0016491">
    <property type="term" value="F:oxidoreductase activity"/>
    <property type="evidence" value="ECO:0007669"/>
    <property type="project" value="UniProtKB-KW"/>
</dbReference>
<dbReference type="RefSeq" id="WP_304562098.1">
    <property type="nucleotide sequence ID" value="NZ_JAUQSZ010000010.1"/>
</dbReference>
<dbReference type="Pfam" id="PF09995">
    <property type="entry name" value="MPAB_Lcp_cat"/>
    <property type="match status" value="1"/>
</dbReference>
<dbReference type="Proteomes" id="UP001176468">
    <property type="component" value="Unassembled WGS sequence"/>
</dbReference>
<keyword evidence="2" id="KW-0560">Oxidoreductase</keyword>